<protein>
    <submittedName>
        <fullName evidence="2">Uncharacterized protein</fullName>
    </submittedName>
</protein>
<organism evidence="2 3">
    <name type="scientific">Cucurbita argyrosperma subsp. sororia</name>
    <dbReference type="NCBI Taxonomy" id="37648"/>
    <lineage>
        <taxon>Eukaryota</taxon>
        <taxon>Viridiplantae</taxon>
        <taxon>Streptophyta</taxon>
        <taxon>Embryophyta</taxon>
        <taxon>Tracheophyta</taxon>
        <taxon>Spermatophyta</taxon>
        <taxon>Magnoliopsida</taxon>
        <taxon>eudicotyledons</taxon>
        <taxon>Gunneridae</taxon>
        <taxon>Pentapetalae</taxon>
        <taxon>rosids</taxon>
        <taxon>fabids</taxon>
        <taxon>Cucurbitales</taxon>
        <taxon>Cucurbitaceae</taxon>
        <taxon>Cucurbiteae</taxon>
        <taxon>Cucurbita</taxon>
    </lineage>
</organism>
<dbReference type="EMBL" id="JAGKQH010000004">
    <property type="protein sequence ID" value="KAG6600428.1"/>
    <property type="molecule type" value="Genomic_DNA"/>
</dbReference>
<sequence>MPAVGKRTPERSSSRPAPSELETAGVITEKKQRREIARERLRRRKGEANRERGRRLNPMQSEKNHGRFRGLYSNQNRRR</sequence>
<evidence type="ECO:0000256" key="1">
    <source>
        <dbReference type="SAM" id="MobiDB-lite"/>
    </source>
</evidence>
<feature type="compositionally biased region" description="Basic and acidic residues" evidence="1">
    <location>
        <begin position="28"/>
        <end position="39"/>
    </location>
</feature>
<evidence type="ECO:0000313" key="3">
    <source>
        <dbReference type="Proteomes" id="UP000685013"/>
    </source>
</evidence>
<evidence type="ECO:0000313" key="2">
    <source>
        <dbReference type="EMBL" id="KAG6600428.1"/>
    </source>
</evidence>
<dbReference type="Proteomes" id="UP000685013">
    <property type="component" value="Chromosome 4"/>
</dbReference>
<proteinExistence type="predicted"/>
<gene>
    <name evidence="2" type="ORF">SDJN03_05661</name>
</gene>
<dbReference type="AlphaFoldDB" id="A0AAV6NLI7"/>
<keyword evidence="3" id="KW-1185">Reference proteome</keyword>
<feature type="region of interest" description="Disordered" evidence="1">
    <location>
        <begin position="1"/>
        <end position="79"/>
    </location>
</feature>
<accession>A0AAV6NLI7</accession>
<name>A0AAV6NLI7_9ROSI</name>
<comment type="caution">
    <text evidence="2">The sequence shown here is derived from an EMBL/GenBank/DDBJ whole genome shotgun (WGS) entry which is preliminary data.</text>
</comment>
<feature type="non-terminal residue" evidence="2">
    <location>
        <position position="1"/>
    </location>
</feature>
<reference evidence="2 3" key="1">
    <citation type="journal article" date="2021" name="Hortic Res">
        <title>The domestication of Cucurbita argyrosperma as revealed by the genome of its wild relative.</title>
        <authorList>
            <person name="Barrera-Redondo J."/>
            <person name="Sanchez-de la Vega G."/>
            <person name="Aguirre-Liguori J.A."/>
            <person name="Castellanos-Morales G."/>
            <person name="Gutierrez-Guerrero Y.T."/>
            <person name="Aguirre-Dugua X."/>
            <person name="Aguirre-Planter E."/>
            <person name="Tenaillon M.I."/>
            <person name="Lira-Saade R."/>
            <person name="Eguiarte L.E."/>
        </authorList>
    </citation>
    <scope>NUCLEOTIDE SEQUENCE [LARGE SCALE GENOMIC DNA]</scope>
    <source>
        <strain evidence="2">JBR-2021</strain>
    </source>
</reference>